<evidence type="ECO:0000256" key="2">
    <source>
        <dbReference type="ARBA" id="ARBA00022737"/>
    </source>
</evidence>
<dbReference type="AlphaFoldDB" id="A0A8X8YMT4"/>
<gene>
    <name evidence="5" type="ORF">SASPL_100672</name>
</gene>
<reference evidence="5" key="2">
    <citation type="submission" date="2020-08" db="EMBL/GenBank/DDBJ databases">
        <title>Plant Genome Project.</title>
        <authorList>
            <person name="Zhang R.-G."/>
        </authorList>
    </citation>
    <scope>NUCLEOTIDE SEQUENCE</scope>
    <source>
        <strain evidence="5">Huo1</strain>
        <tissue evidence="5">Leaf</tissue>
    </source>
</reference>
<organism evidence="5">
    <name type="scientific">Salvia splendens</name>
    <name type="common">Scarlet sage</name>
    <dbReference type="NCBI Taxonomy" id="180675"/>
    <lineage>
        <taxon>Eukaryota</taxon>
        <taxon>Viridiplantae</taxon>
        <taxon>Streptophyta</taxon>
        <taxon>Embryophyta</taxon>
        <taxon>Tracheophyta</taxon>
        <taxon>Spermatophyta</taxon>
        <taxon>Magnoliopsida</taxon>
        <taxon>eudicotyledons</taxon>
        <taxon>Gunneridae</taxon>
        <taxon>Pentapetalae</taxon>
        <taxon>asterids</taxon>
        <taxon>lamiids</taxon>
        <taxon>Lamiales</taxon>
        <taxon>Lamiaceae</taxon>
        <taxon>Nepetoideae</taxon>
        <taxon>Mentheae</taxon>
        <taxon>Salviinae</taxon>
        <taxon>Salvia</taxon>
        <taxon>Salvia subgen. Calosphace</taxon>
        <taxon>core Calosphace</taxon>
    </lineage>
</organism>
<evidence type="ECO:0000256" key="3">
    <source>
        <dbReference type="SAM" id="MobiDB-lite"/>
    </source>
</evidence>
<dbReference type="InterPro" id="IPR006652">
    <property type="entry name" value="Kelch_1"/>
</dbReference>
<dbReference type="InterPro" id="IPR015915">
    <property type="entry name" value="Kelch-typ_b-propeller"/>
</dbReference>
<comment type="caution">
    <text evidence="5">The sequence shown here is derived from an EMBL/GenBank/DDBJ whole genome shotgun (WGS) entry which is preliminary data.</text>
</comment>
<keyword evidence="1" id="KW-0880">Kelch repeat</keyword>
<evidence type="ECO:0000313" key="5">
    <source>
        <dbReference type="EMBL" id="KAG6435795.1"/>
    </source>
</evidence>
<dbReference type="PANTHER" id="PTHR46034">
    <property type="match status" value="1"/>
</dbReference>
<protein>
    <recommendedName>
        <fullName evidence="4">DCD domain-containing protein</fullName>
    </recommendedName>
</protein>
<dbReference type="PROSITE" id="PS51222">
    <property type="entry name" value="DCD"/>
    <property type="match status" value="1"/>
</dbReference>
<sequence>MVVGRTAQTYFPNESFPMALNGKWARNLSKNQLGSVIFGCTKQTMDECLTKQLFGLPAPHFSYVMNIEPGLPLFLFNYSERKLHGIYEAVGSGKMNIDPYAWTIDGSERTRYQAQVQVRLRLQCQALTEIQFKLSIFDNYYGQSHFRFELDHAQTSRLISQFSSQSVAPRISIKPNPPIWTAKQMFPSTNQIKKSGASEPPASADNFSNYDDSISTSTTSDNSISLNGNKQLMGGAIQGEQFDEKDLILMKIKELALSSKFTDANLISGSVGETSTSDDGLQCETRDDDEVTLGKRNSGCSSDQFDSLALVEKLYMEIEELKTFKLEQITKTESLANKLYNVKIKMFCVWHSSLCCESVPGNAELSQDLGLIWSMIQTTDWSAYFSEVWLVEAEQEILRLQNRCSVLEYMSDVSEQPVYAQELVESPDEYHLNIDESILIVGGYDGVSWSSALQSFLPSKDILRSLKPMSSARWNAPVVAFNGELYVFGGGSGSKWYDTVESYNIVNNEWTLRPSLNKERGSLAGAALNNKIFAMGGGNAMEFFSDVEMYDPFVGRWIPSRSMLQKRYAHAAVELNGALYAVGGYGGQEYLNSAERFDPRENSWTRIASMEAKRGLHSLVVMNEKIYALGGYDGTAMTPSFEIYDPRRGSWMTGEPMKQGRGYFAAGVLHESIYVIGGVETDEQIIETVECYKEGAGWEATNLRAVGKRCFASAIVLEGK</sequence>
<name>A0A8X8YMT4_SALSN</name>
<evidence type="ECO:0000256" key="1">
    <source>
        <dbReference type="ARBA" id="ARBA00022441"/>
    </source>
</evidence>
<evidence type="ECO:0000313" key="6">
    <source>
        <dbReference type="Proteomes" id="UP000298416"/>
    </source>
</evidence>
<feature type="domain" description="DCD" evidence="4">
    <location>
        <begin position="31"/>
        <end position="164"/>
    </location>
</feature>
<dbReference type="SUPFAM" id="SSF117281">
    <property type="entry name" value="Kelch motif"/>
    <property type="match status" value="1"/>
</dbReference>
<dbReference type="Proteomes" id="UP000298416">
    <property type="component" value="Unassembled WGS sequence"/>
</dbReference>
<keyword evidence="2" id="KW-0677">Repeat</keyword>
<dbReference type="EMBL" id="PNBA02000001">
    <property type="protein sequence ID" value="KAG6435795.1"/>
    <property type="molecule type" value="Genomic_DNA"/>
</dbReference>
<reference evidence="5" key="1">
    <citation type="submission" date="2018-01" db="EMBL/GenBank/DDBJ databases">
        <authorList>
            <person name="Mao J.F."/>
        </authorList>
    </citation>
    <scope>NUCLEOTIDE SEQUENCE</scope>
    <source>
        <strain evidence="5">Huo1</strain>
        <tissue evidence="5">Leaf</tissue>
    </source>
</reference>
<dbReference type="PANTHER" id="PTHR46034:SF7">
    <property type="entry name" value="INFLUENZA VIRUS NS1A-BINDING PROTEIN"/>
    <property type="match status" value="1"/>
</dbReference>
<dbReference type="Gene3D" id="2.120.10.80">
    <property type="entry name" value="Kelch-type beta propeller"/>
    <property type="match status" value="2"/>
</dbReference>
<dbReference type="SMART" id="SM00612">
    <property type="entry name" value="Kelch"/>
    <property type="match status" value="6"/>
</dbReference>
<dbReference type="GO" id="GO:0034976">
    <property type="term" value="P:response to endoplasmic reticulum stress"/>
    <property type="evidence" value="ECO:0007669"/>
    <property type="project" value="InterPro"/>
</dbReference>
<keyword evidence="6" id="KW-1185">Reference proteome</keyword>
<dbReference type="SMART" id="SM00767">
    <property type="entry name" value="DCD"/>
    <property type="match status" value="1"/>
</dbReference>
<accession>A0A8X8YMT4</accession>
<dbReference type="InterPro" id="IPR056737">
    <property type="entry name" value="Beta-prop_ATRN-MKLN-like"/>
</dbReference>
<dbReference type="Pfam" id="PF24981">
    <property type="entry name" value="Beta-prop_ATRN-LZTR1"/>
    <property type="match status" value="1"/>
</dbReference>
<evidence type="ECO:0000259" key="4">
    <source>
        <dbReference type="PROSITE" id="PS51222"/>
    </source>
</evidence>
<dbReference type="InterPro" id="IPR013989">
    <property type="entry name" value="Dev_and_cell_death_domain"/>
</dbReference>
<feature type="compositionally biased region" description="Low complexity" evidence="3">
    <location>
        <begin position="208"/>
        <end position="225"/>
    </location>
</feature>
<dbReference type="Pfam" id="PF10539">
    <property type="entry name" value="Dev_Cell_Death"/>
    <property type="match status" value="1"/>
</dbReference>
<proteinExistence type="predicted"/>
<feature type="region of interest" description="Disordered" evidence="3">
    <location>
        <begin position="191"/>
        <end position="227"/>
    </location>
</feature>
<dbReference type="InterPro" id="IPR044832">
    <property type="entry name" value="NRP-like"/>
</dbReference>